<organism evidence="2 3">
    <name type="scientific">Streptomyces argyrophylli</name>
    <dbReference type="NCBI Taxonomy" id="2726118"/>
    <lineage>
        <taxon>Bacteria</taxon>
        <taxon>Bacillati</taxon>
        <taxon>Actinomycetota</taxon>
        <taxon>Actinomycetes</taxon>
        <taxon>Kitasatosporales</taxon>
        <taxon>Streptomycetaceae</taxon>
        <taxon>Streptomyces</taxon>
    </lineage>
</organism>
<evidence type="ECO:0000256" key="1">
    <source>
        <dbReference type="SAM" id="MobiDB-lite"/>
    </source>
</evidence>
<protein>
    <submittedName>
        <fullName evidence="2">Uncharacterized protein</fullName>
    </submittedName>
</protein>
<keyword evidence="3" id="KW-1185">Reference proteome</keyword>
<dbReference type="InterPro" id="IPR043863">
    <property type="entry name" value="DUF5825"/>
</dbReference>
<dbReference type="RefSeq" id="WP_171151967.1">
    <property type="nucleotide sequence ID" value="NZ_CP053189.1"/>
</dbReference>
<accession>A0A6M4PG42</accession>
<name>A0A6M4PG42_9ACTN</name>
<dbReference type="Pfam" id="PF19142">
    <property type="entry name" value="DUF5825"/>
    <property type="match status" value="1"/>
</dbReference>
<feature type="region of interest" description="Disordered" evidence="1">
    <location>
        <begin position="1"/>
        <end position="33"/>
    </location>
</feature>
<gene>
    <name evidence="2" type="ORF">HKX69_07905</name>
</gene>
<proteinExistence type="predicted"/>
<reference evidence="2 3" key="1">
    <citation type="submission" date="2020-05" db="EMBL/GenBank/DDBJ databases">
        <authorList>
            <person name="Li K."/>
        </authorList>
    </citation>
    <scope>NUCLEOTIDE SEQUENCE [LARGE SCALE GENOMIC DNA]</scope>
    <source>
        <strain evidence="3">jing01</strain>
    </source>
</reference>
<sequence length="197" mass="21475">MSGLTGEGRTNGPAGEDAVEGLPGRVPHRRTGRRVEVAQPLDMSGTGRATAEAVRFLRECQGLGLGVDWRATGTPSYDPRLLRHLPPPTELHADPRVLASWRAGHAHGTLYHRRGPDFITVLDRRERGTAVRLTLDHPALHATFLRLLEPTPVAGLDPTEREALGLLAAERLVLTGGDWAVTLPPRVRRWPVPCTAI</sequence>
<evidence type="ECO:0000313" key="2">
    <source>
        <dbReference type="EMBL" id="QJS09449.1"/>
    </source>
</evidence>
<dbReference type="Proteomes" id="UP000502641">
    <property type="component" value="Chromosome"/>
</dbReference>
<dbReference type="AlphaFoldDB" id="A0A6M4PG42"/>
<evidence type="ECO:0000313" key="3">
    <source>
        <dbReference type="Proteomes" id="UP000502641"/>
    </source>
</evidence>
<dbReference type="KEGG" id="sarg:HKX69_07905"/>
<dbReference type="EMBL" id="CP053189">
    <property type="protein sequence ID" value="QJS09449.1"/>
    <property type="molecule type" value="Genomic_DNA"/>
</dbReference>